<reference evidence="1 2" key="1">
    <citation type="submission" date="2016-08" db="EMBL/GenBank/DDBJ databases">
        <authorList>
            <person name="Seilhamer J.J."/>
        </authorList>
    </citation>
    <scope>NUCLEOTIDE SEQUENCE [LARGE SCALE GENOMIC DNA]</scope>
    <source>
        <strain evidence="1 2">DX4</strain>
    </source>
</reference>
<protein>
    <submittedName>
        <fullName evidence="1">Uncharacterized protein</fullName>
    </submittedName>
</protein>
<dbReference type="EMBL" id="CP017141">
    <property type="protein sequence ID" value="AOM79636.1"/>
    <property type="molecule type" value="Genomic_DNA"/>
</dbReference>
<keyword evidence="2" id="KW-1185">Reference proteome</keyword>
<organism evidence="1 2">
    <name type="scientific">Pedobacter steynii</name>
    <dbReference type="NCBI Taxonomy" id="430522"/>
    <lineage>
        <taxon>Bacteria</taxon>
        <taxon>Pseudomonadati</taxon>
        <taxon>Bacteroidota</taxon>
        <taxon>Sphingobacteriia</taxon>
        <taxon>Sphingobacteriales</taxon>
        <taxon>Sphingobacteriaceae</taxon>
        <taxon>Pedobacter</taxon>
    </lineage>
</organism>
<dbReference type="Proteomes" id="UP000094313">
    <property type="component" value="Chromosome"/>
</dbReference>
<sequence>MNQKRCSIHQDKPVISRKLIRLRTIRSQMLWSMFPAVSSAKRNKTGEKVHIDSKIENIAMGSAHLKGLNLNKGVPANSLESDNLIVFITKSFI</sequence>
<name>A0A1D7QLT7_9SPHI</name>
<evidence type="ECO:0000313" key="1">
    <source>
        <dbReference type="EMBL" id="AOM79636.1"/>
    </source>
</evidence>
<proteinExistence type="predicted"/>
<accession>A0A1D7QLT7</accession>
<dbReference type="AlphaFoldDB" id="A0A1D7QLT7"/>
<gene>
    <name evidence="1" type="ORF">BFS30_22240</name>
</gene>
<evidence type="ECO:0000313" key="2">
    <source>
        <dbReference type="Proteomes" id="UP000094313"/>
    </source>
</evidence>
<dbReference type="KEGG" id="psty:BFS30_22240"/>